<name>A0ACA7UPP6_CLODI</name>
<protein>
    <submittedName>
        <fullName evidence="1">Transcriptional regulator</fullName>
    </submittedName>
</protein>
<organism evidence="1 2">
    <name type="scientific">Clostridioides difficile ATCC 9689 = DSM 1296</name>
    <dbReference type="NCBI Taxonomy" id="1121308"/>
    <lineage>
        <taxon>Bacteria</taxon>
        <taxon>Bacillati</taxon>
        <taxon>Bacillota</taxon>
        <taxon>Clostridia</taxon>
        <taxon>Peptostreptococcales</taxon>
        <taxon>Peptostreptococcaceae</taxon>
        <taxon>Clostridioides</taxon>
    </lineage>
</organism>
<reference evidence="1 2" key="1">
    <citation type="journal article" date="2015" name="Genome Announc.">
        <title>Complete Genome Sequence of the Novel Temperate Clostridium difficile Phage phiCDIF1296T.</title>
        <authorList>
            <person name="Wittmann J."/>
            <person name="Riedel T."/>
            <person name="Bunk B."/>
            <person name="Sproer C."/>
            <person name="Gronow S."/>
            <person name="Overmann J."/>
        </authorList>
    </citation>
    <scope>NUCLEOTIDE SEQUENCE [LARGE SCALE GENOMIC DNA]</scope>
    <source>
        <strain evidence="2">ATCC 9689 / DSM 1296 / BCRC 10642 / JCM 1296 / NCIMB 10666 / NCTC 11209 / 90556-M6S</strain>
    </source>
</reference>
<keyword evidence="2" id="KW-1185">Reference proteome</keyword>
<sequence>MNRLRELRKEKGYSTQQVGELLGVHYVTIQNYETNRRKIDNETLIKLSNIYNVSIDYILCLTDNRENIQLEEEEKQLLNNYRELDTKSKTIVQEQVNTLKKLL</sequence>
<evidence type="ECO:0000313" key="1">
    <source>
        <dbReference type="EMBL" id="AKP44845.1"/>
    </source>
</evidence>
<accession>A0ACA7UPP6</accession>
<proteinExistence type="predicted"/>
<gene>
    <name evidence="1" type="ORF">CDIF1296T_phi171</name>
</gene>
<dbReference type="Proteomes" id="UP001510562">
    <property type="component" value="Chromosome"/>
</dbReference>
<evidence type="ECO:0000313" key="2">
    <source>
        <dbReference type="Proteomes" id="UP001510562"/>
    </source>
</evidence>
<dbReference type="EMBL" id="CP011970">
    <property type="protein sequence ID" value="AKP44845.1"/>
    <property type="molecule type" value="Genomic_DNA"/>
</dbReference>